<dbReference type="CDD" id="cd07385">
    <property type="entry name" value="MPP_YkuE_C"/>
    <property type="match status" value="1"/>
</dbReference>
<feature type="transmembrane region" description="Helical" evidence="1">
    <location>
        <begin position="96"/>
        <end position="117"/>
    </location>
</feature>
<proteinExistence type="predicted"/>
<organism evidence="3 4">
    <name type="scientific">Ancylostoma ceylanicum</name>
    <dbReference type="NCBI Taxonomy" id="53326"/>
    <lineage>
        <taxon>Eukaryota</taxon>
        <taxon>Metazoa</taxon>
        <taxon>Ecdysozoa</taxon>
        <taxon>Nematoda</taxon>
        <taxon>Chromadorea</taxon>
        <taxon>Rhabditida</taxon>
        <taxon>Rhabditina</taxon>
        <taxon>Rhabditomorpha</taxon>
        <taxon>Strongyloidea</taxon>
        <taxon>Ancylostomatidae</taxon>
        <taxon>Ancylostomatinae</taxon>
        <taxon>Ancylostoma</taxon>
    </lineage>
</organism>
<gene>
    <name evidence="3" type="primary">Acey_s0123.g1124</name>
    <name evidence="3" type="synonym">Acey-T23G7.2</name>
    <name evidence="3" type="ORF">Y032_0123g1124</name>
</gene>
<feature type="transmembrane region" description="Helical" evidence="1">
    <location>
        <begin position="123"/>
        <end position="149"/>
    </location>
</feature>
<evidence type="ECO:0000256" key="1">
    <source>
        <dbReference type="SAM" id="Phobius"/>
    </source>
</evidence>
<dbReference type="InterPro" id="IPR004843">
    <property type="entry name" value="Calcineurin-like_PHP"/>
</dbReference>
<evidence type="ECO:0000313" key="4">
    <source>
        <dbReference type="Proteomes" id="UP000024635"/>
    </source>
</evidence>
<dbReference type="InterPro" id="IPR029052">
    <property type="entry name" value="Metallo-depent_PP-like"/>
</dbReference>
<protein>
    <recommendedName>
        <fullName evidence="2">Calcineurin-like phosphoesterase domain-containing protein</fullName>
    </recommendedName>
</protein>
<dbReference type="InterPro" id="IPR051158">
    <property type="entry name" value="Metallophosphoesterase_sf"/>
</dbReference>
<sequence>MEMKSFNDRFCSFRNCVILLLVLGFLLVSKLSTGWVKAGPDYEAGNRRRFMAVIRMECVLILCNIFIYSQLMAYYDRDENELLKSDRRLLARDRERASKLLIVFMFLSQMVYFLYFAPSTFQFLFFDICALLSGVWTNLLGLVAGFFLVNCSMQLLDKIPATRFLVEKINSIRYIGPVISDRKHQIRVLLIITAVMSALMWYSSDKIVTKEVTIPIKNFSGADGGVRIALVSDIHTGASVYSTQVHKVVEALFRLDVDAVALVGDLVDGSVEQIGTRMSPLWILTHRFPTYFVTGNHEYYYGDARKWFHLFASHRIHVLNNECEMFHRICLIGVNDISSGYSGIKNHHMNLTLAMENCTAGSSRIVLAHNPASVLEFSKKDLEKVDVVLSGHTHAGQYYVLAPLVSQILPYFHGLYDLPHGHGKLLVSAGTLYQGAPMKMIRMSEIWVVNLVNKAS</sequence>
<dbReference type="GO" id="GO:0016787">
    <property type="term" value="F:hydrolase activity"/>
    <property type="evidence" value="ECO:0007669"/>
    <property type="project" value="InterPro"/>
</dbReference>
<dbReference type="SUPFAM" id="SSF56300">
    <property type="entry name" value="Metallo-dependent phosphatases"/>
    <property type="match status" value="1"/>
</dbReference>
<dbReference type="Gene3D" id="3.60.21.10">
    <property type="match status" value="1"/>
</dbReference>
<feature type="transmembrane region" description="Helical" evidence="1">
    <location>
        <begin position="186"/>
        <end position="203"/>
    </location>
</feature>
<keyword evidence="1" id="KW-1133">Transmembrane helix</keyword>
<dbReference type="AlphaFoldDB" id="A0A016T9J1"/>
<keyword evidence="1" id="KW-0472">Membrane</keyword>
<comment type="caution">
    <text evidence="3">The sequence shown here is derived from an EMBL/GenBank/DDBJ whole genome shotgun (WGS) entry which is preliminary data.</text>
</comment>
<dbReference type="PANTHER" id="PTHR31302">
    <property type="entry name" value="TRANSMEMBRANE PROTEIN WITH METALLOPHOSPHOESTERASE DOMAIN-RELATED"/>
    <property type="match status" value="1"/>
</dbReference>
<evidence type="ECO:0000313" key="3">
    <source>
        <dbReference type="EMBL" id="EYB99289.1"/>
    </source>
</evidence>
<name>A0A016T9J1_9BILA</name>
<dbReference type="OrthoDB" id="783096at2759"/>
<keyword evidence="1" id="KW-0812">Transmembrane</keyword>
<keyword evidence="4" id="KW-1185">Reference proteome</keyword>
<dbReference type="Proteomes" id="UP000024635">
    <property type="component" value="Unassembled WGS sequence"/>
</dbReference>
<accession>A0A016T9J1</accession>
<feature type="domain" description="Calcineurin-like phosphoesterase" evidence="2">
    <location>
        <begin position="227"/>
        <end position="395"/>
    </location>
</feature>
<feature type="transmembrane region" description="Helical" evidence="1">
    <location>
        <begin position="50"/>
        <end position="75"/>
    </location>
</feature>
<dbReference type="EMBL" id="JARK01001459">
    <property type="protein sequence ID" value="EYB99289.1"/>
    <property type="molecule type" value="Genomic_DNA"/>
</dbReference>
<dbReference type="Pfam" id="PF00149">
    <property type="entry name" value="Metallophos"/>
    <property type="match status" value="1"/>
</dbReference>
<reference evidence="4" key="1">
    <citation type="journal article" date="2015" name="Nat. Genet.">
        <title>The genome and transcriptome of the zoonotic hookworm Ancylostoma ceylanicum identify infection-specific gene families.</title>
        <authorList>
            <person name="Schwarz E.M."/>
            <person name="Hu Y."/>
            <person name="Antoshechkin I."/>
            <person name="Miller M.M."/>
            <person name="Sternberg P.W."/>
            <person name="Aroian R.V."/>
        </authorList>
    </citation>
    <scope>NUCLEOTIDE SEQUENCE</scope>
    <source>
        <strain evidence="4">HY135</strain>
    </source>
</reference>
<dbReference type="PANTHER" id="PTHR31302:SF30">
    <property type="entry name" value="CALCINEURIN-LIKE PHOSPHOESTERASE DOMAIN-CONTAINING PROTEIN"/>
    <property type="match status" value="1"/>
</dbReference>
<evidence type="ECO:0000259" key="2">
    <source>
        <dbReference type="Pfam" id="PF00149"/>
    </source>
</evidence>